<keyword evidence="1" id="KW-0328">Glycosyltransferase</keyword>
<sequence length="275" mass="32469">MVIVKLSGGFGNQLFQFAAGLSLAFKNNSSLILDKREFYRNSRKFELNSFLGLRDYCDPSLFNLNFVNPFLHKYKEKKEFFYEPINLTESKKLLIDGYFQSYKYSENVKSIIENFIDKRNYRFKSKIFNRNIDIVNQCESVSIHIRRGDYLKNKHNLEYHGVIDKAYYLNAINLIKSSVDRPKFFIFSDDISWAKENFSEIEDVNFLDNLGAYHLDDFLIMKECKHNIIANSSYSWWSAYLNSNVNKIVIAPALWIKGIEFNPKDLFPINWIILN</sequence>
<gene>
    <name evidence="3" type="ORF">M2127_002044</name>
</gene>
<dbReference type="InterPro" id="IPR002516">
    <property type="entry name" value="Glyco_trans_11"/>
</dbReference>
<dbReference type="Proteomes" id="UP001161160">
    <property type="component" value="Unassembled WGS sequence"/>
</dbReference>
<dbReference type="RefSeq" id="WP_280756966.1">
    <property type="nucleotide sequence ID" value="NZ_JARXXW010000014.1"/>
</dbReference>
<accession>A0AA43S5V2</accession>
<keyword evidence="4" id="KW-1185">Reference proteome</keyword>
<evidence type="ECO:0000256" key="2">
    <source>
        <dbReference type="ARBA" id="ARBA00022679"/>
    </source>
</evidence>
<reference evidence="3" key="1">
    <citation type="submission" date="2023-04" db="EMBL/GenBank/DDBJ databases">
        <title>Genome Encyclopedia of Bacteria and Archaea VI: Functional Genomics of Type Strains.</title>
        <authorList>
            <person name="Whitman W."/>
        </authorList>
    </citation>
    <scope>NUCLEOTIDE SEQUENCE</scope>
    <source>
        <strain evidence="3">Enz.4-51</strain>
    </source>
</reference>
<dbReference type="GO" id="GO:0005975">
    <property type="term" value="P:carbohydrate metabolic process"/>
    <property type="evidence" value="ECO:0007669"/>
    <property type="project" value="InterPro"/>
</dbReference>
<name>A0AA43S5V2_9BURK</name>
<dbReference type="AlphaFoldDB" id="A0AA43S5V2"/>
<proteinExistence type="predicted"/>
<protein>
    <recommendedName>
        <fullName evidence="5">Alpha-1,2-fucosyltransferase</fullName>
    </recommendedName>
</protein>
<evidence type="ECO:0000313" key="3">
    <source>
        <dbReference type="EMBL" id="MDH6504715.1"/>
    </source>
</evidence>
<dbReference type="PANTHER" id="PTHR11927:SF9">
    <property type="entry name" value="L-FUCOSYLTRANSFERASE"/>
    <property type="match status" value="1"/>
</dbReference>
<dbReference type="CDD" id="cd11301">
    <property type="entry name" value="Fut1_Fut2_like"/>
    <property type="match status" value="1"/>
</dbReference>
<organism evidence="3 4">
    <name type="scientific">Polynucleobacter sphagniphilus</name>
    <dbReference type="NCBI Taxonomy" id="1743169"/>
    <lineage>
        <taxon>Bacteria</taxon>
        <taxon>Pseudomonadati</taxon>
        <taxon>Pseudomonadota</taxon>
        <taxon>Betaproteobacteria</taxon>
        <taxon>Burkholderiales</taxon>
        <taxon>Burkholderiaceae</taxon>
        <taxon>Polynucleobacter</taxon>
    </lineage>
</organism>
<evidence type="ECO:0008006" key="5">
    <source>
        <dbReference type="Google" id="ProtNLM"/>
    </source>
</evidence>
<dbReference type="Gene3D" id="3.40.50.11350">
    <property type="match status" value="1"/>
</dbReference>
<evidence type="ECO:0000256" key="1">
    <source>
        <dbReference type="ARBA" id="ARBA00022676"/>
    </source>
</evidence>
<keyword evidence="2" id="KW-0808">Transferase</keyword>
<dbReference type="EMBL" id="JARXYA010000012">
    <property type="protein sequence ID" value="MDH6504715.1"/>
    <property type="molecule type" value="Genomic_DNA"/>
</dbReference>
<comment type="caution">
    <text evidence="3">The sequence shown here is derived from an EMBL/GenBank/DDBJ whole genome shotgun (WGS) entry which is preliminary data.</text>
</comment>
<evidence type="ECO:0000313" key="4">
    <source>
        <dbReference type="Proteomes" id="UP001161160"/>
    </source>
</evidence>
<dbReference type="GO" id="GO:0008107">
    <property type="term" value="F:galactoside 2-alpha-L-fucosyltransferase activity"/>
    <property type="evidence" value="ECO:0007669"/>
    <property type="project" value="InterPro"/>
</dbReference>
<dbReference type="PANTHER" id="PTHR11927">
    <property type="entry name" value="GALACTOSIDE 2-L-FUCOSYLTRANSFERASE"/>
    <property type="match status" value="1"/>
</dbReference>
<dbReference type="GO" id="GO:0016020">
    <property type="term" value="C:membrane"/>
    <property type="evidence" value="ECO:0007669"/>
    <property type="project" value="InterPro"/>
</dbReference>
<dbReference type="Pfam" id="PF01531">
    <property type="entry name" value="Glyco_transf_11"/>
    <property type="match status" value="1"/>
</dbReference>